<organism evidence="2">
    <name type="scientific">Zea mays</name>
    <name type="common">Maize</name>
    <dbReference type="NCBI Taxonomy" id="4577"/>
    <lineage>
        <taxon>Eukaryota</taxon>
        <taxon>Viridiplantae</taxon>
        <taxon>Streptophyta</taxon>
        <taxon>Embryophyta</taxon>
        <taxon>Tracheophyta</taxon>
        <taxon>Spermatophyta</taxon>
        <taxon>Magnoliopsida</taxon>
        <taxon>Liliopsida</taxon>
        <taxon>Poales</taxon>
        <taxon>Poaceae</taxon>
        <taxon>PACMAD clade</taxon>
        <taxon>Panicoideae</taxon>
        <taxon>Andropogonodae</taxon>
        <taxon>Andropogoneae</taxon>
        <taxon>Tripsacinae</taxon>
        <taxon>Zea</taxon>
    </lineage>
</organism>
<dbReference type="EMBL" id="CM007647">
    <property type="protein sequence ID" value="ONM06804.1"/>
    <property type="molecule type" value="Genomic_DNA"/>
</dbReference>
<accession>A0A1D6KWF9</accession>
<evidence type="ECO:0000313" key="2">
    <source>
        <dbReference type="EMBL" id="ONM06804.1"/>
    </source>
</evidence>
<proteinExistence type="predicted"/>
<name>A0A1D6KWF9_MAIZE</name>
<feature type="compositionally biased region" description="Low complexity" evidence="1">
    <location>
        <begin position="68"/>
        <end position="77"/>
    </location>
</feature>
<protein>
    <submittedName>
        <fullName evidence="2">Uncharacterized protein</fullName>
    </submittedName>
</protein>
<dbReference type="AlphaFoldDB" id="A0A1D6KWF9"/>
<reference evidence="2" key="1">
    <citation type="submission" date="2015-12" db="EMBL/GenBank/DDBJ databases">
        <title>Update maize B73 reference genome by single molecule sequencing technologies.</title>
        <authorList>
            <consortium name="Maize Genome Sequencing Project"/>
            <person name="Ware D."/>
        </authorList>
    </citation>
    <scope>NUCLEOTIDE SEQUENCE [LARGE SCALE GENOMIC DNA]</scope>
    <source>
        <tissue evidence="2">Seedling</tissue>
    </source>
</reference>
<gene>
    <name evidence="2" type="ORF">ZEAMMB73_Zm00001d033115</name>
</gene>
<evidence type="ECO:0000256" key="1">
    <source>
        <dbReference type="SAM" id="MobiDB-lite"/>
    </source>
</evidence>
<dbReference type="InParanoid" id="A0A1D6KWF9"/>
<sequence length="130" mass="14553">MNMDIERVLKEKFGDAFKEIHRVFDGDQLAAETTSEVCTSFLAFKDNIPFWPKKDNDLQHQSPCSQPHHASGSGLGTASTLSDLAPQVEVLAELSLRLRLVQDRYINFDKDVPPVRIIVADGEEDVTIKV</sequence>
<feature type="region of interest" description="Disordered" evidence="1">
    <location>
        <begin position="55"/>
        <end position="77"/>
    </location>
</feature>